<gene>
    <name evidence="1" type="ORF">B2A_03463</name>
</gene>
<accession>T1C420</accession>
<reference evidence="1" key="2">
    <citation type="journal article" date="2014" name="ISME J.">
        <title>Microbial stratification in low pH oxic and suboxic macroscopic growths along an acid mine drainage.</title>
        <authorList>
            <person name="Mendez-Garcia C."/>
            <person name="Mesa V."/>
            <person name="Sprenger R.R."/>
            <person name="Richter M."/>
            <person name="Diez M.S."/>
            <person name="Solano J."/>
            <person name="Bargiela R."/>
            <person name="Golyshina O.V."/>
            <person name="Manteca A."/>
            <person name="Ramos J.L."/>
            <person name="Gallego J.R."/>
            <person name="Llorente I."/>
            <person name="Martins Dos Santos V.A."/>
            <person name="Jensen O.N."/>
            <person name="Pelaez A.I."/>
            <person name="Sanchez J."/>
            <person name="Ferrer M."/>
        </authorList>
    </citation>
    <scope>NUCLEOTIDE SEQUENCE</scope>
</reference>
<reference evidence="1" key="1">
    <citation type="submission" date="2013-08" db="EMBL/GenBank/DDBJ databases">
        <authorList>
            <person name="Mendez C."/>
            <person name="Richter M."/>
            <person name="Ferrer M."/>
            <person name="Sanchez J."/>
        </authorList>
    </citation>
    <scope>NUCLEOTIDE SEQUENCE</scope>
</reference>
<sequence length="52" mass="5940">MFIRTQSNGSRTYLLIVDNQRVDGKVKQRVLHRLGRLDELLASGQLDSLLQS</sequence>
<dbReference type="EMBL" id="AUZZ01002320">
    <property type="protein sequence ID" value="EQD60865.1"/>
    <property type="molecule type" value="Genomic_DNA"/>
</dbReference>
<evidence type="ECO:0000313" key="1">
    <source>
        <dbReference type="EMBL" id="EQD60865.1"/>
    </source>
</evidence>
<dbReference type="AlphaFoldDB" id="T1C420"/>
<name>T1C420_9ZZZZ</name>
<proteinExistence type="predicted"/>
<protein>
    <submittedName>
        <fullName evidence="1">Uncharacterized protein</fullName>
    </submittedName>
</protein>
<organism evidence="1">
    <name type="scientific">mine drainage metagenome</name>
    <dbReference type="NCBI Taxonomy" id="410659"/>
    <lineage>
        <taxon>unclassified sequences</taxon>
        <taxon>metagenomes</taxon>
        <taxon>ecological metagenomes</taxon>
    </lineage>
</organism>
<comment type="caution">
    <text evidence="1">The sequence shown here is derived from an EMBL/GenBank/DDBJ whole genome shotgun (WGS) entry which is preliminary data.</text>
</comment>
<feature type="non-terminal residue" evidence="1">
    <location>
        <position position="52"/>
    </location>
</feature>